<evidence type="ECO:0000256" key="2">
    <source>
        <dbReference type="ARBA" id="ARBA00023274"/>
    </source>
</evidence>
<dbReference type="GO" id="GO:0006412">
    <property type="term" value="P:translation"/>
    <property type="evidence" value="ECO:0007669"/>
    <property type="project" value="UniProtKB-UniRule"/>
</dbReference>
<name>A0A0M0BSG5_9ARCH</name>
<comment type="caution">
    <text evidence="5">The sequence shown here is derived from an EMBL/GenBank/DDBJ whole genome shotgun (WGS) entry which is preliminary data.</text>
</comment>
<evidence type="ECO:0000256" key="1">
    <source>
        <dbReference type="ARBA" id="ARBA00022980"/>
    </source>
</evidence>
<feature type="domain" description="Large ribosomal subunit protein eL20" evidence="4">
    <location>
        <begin position="5"/>
        <end position="61"/>
    </location>
</feature>
<dbReference type="InterPro" id="IPR028877">
    <property type="entry name" value="Ribosomal_eL20"/>
</dbReference>
<dbReference type="Gene3D" id="3.10.20.10">
    <property type="match status" value="1"/>
</dbReference>
<protein>
    <recommendedName>
        <fullName evidence="3">Large ribosomal subunit protein eL20</fullName>
    </recommendedName>
</protein>
<organism evidence="5 6">
    <name type="scientific">miscellaneous Crenarchaeota group-15 archaeon DG-45</name>
    <dbReference type="NCBI Taxonomy" id="1685127"/>
    <lineage>
        <taxon>Archaea</taxon>
        <taxon>Candidatus Bathyarchaeota</taxon>
        <taxon>MCG-15</taxon>
    </lineage>
</organism>
<comment type="subunit">
    <text evidence="3">Part of the 50S ribosomal subunit. Binds 23S rRNA.</text>
</comment>
<keyword evidence="3" id="KW-0699">rRNA-binding</keyword>
<proteinExistence type="inferred from homology"/>
<dbReference type="AlphaFoldDB" id="A0A0M0BSG5"/>
<dbReference type="GO" id="GO:0070180">
    <property type="term" value="F:large ribosomal subunit rRNA binding"/>
    <property type="evidence" value="ECO:0007669"/>
    <property type="project" value="UniProtKB-UniRule"/>
</dbReference>
<comment type="similarity">
    <text evidence="3">Belongs to the eukaryotic ribosomal protein eL20 family.</text>
</comment>
<evidence type="ECO:0000256" key="3">
    <source>
        <dbReference type="HAMAP-Rule" id="MF_00273"/>
    </source>
</evidence>
<dbReference type="NCBIfam" id="NF001981">
    <property type="entry name" value="PRK00773.1-1"/>
    <property type="match status" value="1"/>
</dbReference>
<gene>
    <name evidence="3" type="primary">rpl18a</name>
    <name evidence="3" type="synonym">rpl20e</name>
    <name evidence="3" type="synonym">rplX</name>
    <name evidence="5" type="ORF">AC482_01105</name>
</gene>
<dbReference type="InterPro" id="IPR023573">
    <property type="entry name" value="Ribosomal_eL20_dom"/>
</dbReference>
<dbReference type="HAMAP" id="MF_00273">
    <property type="entry name" value="Ribosomal_eL20"/>
    <property type="match status" value="1"/>
</dbReference>
<reference evidence="5 6" key="1">
    <citation type="submission" date="2015-06" db="EMBL/GenBank/DDBJ databases">
        <title>New insights into the roles of widespread benthic archaea in carbon and nitrogen cycling.</title>
        <authorList>
            <person name="Lazar C.S."/>
            <person name="Baker B.J."/>
            <person name="Seitz K.W."/>
            <person name="Hyde A.S."/>
            <person name="Dick G.J."/>
            <person name="Hinrichs K.-U."/>
            <person name="Teske A.P."/>
        </authorList>
    </citation>
    <scope>NUCLEOTIDE SEQUENCE [LARGE SCALE GENOMIC DNA]</scope>
    <source>
        <strain evidence="5">DG-45</strain>
    </source>
</reference>
<dbReference type="Pfam" id="PF01775">
    <property type="entry name" value="Ribosomal_L18A"/>
    <property type="match status" value="1"/>
</dbReference>
<dbReference type="GO" id="GO:0003735">
    <property type="term" value="F:structural constituent of ribosome"/>
    <property type="evidence" value="ECO:0007669"/>
    <property type="project" value="InterPro"/>
</dbReference>
<dbReference type="GO" id="GO:0005840">
    <property type="term" value="C:ribosome"/>
    <property type="evidence" value="ECO:0007669"/>
    <property type="project" value="UniProtKB-KW"/>
</dbReference>
<evidence type="ECO:0000259" key="4">
    <source>
        <dbReference type="Pfam" id="PF01775"/>
    </source>
</evidence>
<keyword evidence="1 3" id="KW-0689">Ribosomal protein</keyword>
<dbReference type="EMBL" id="LFWZ01000007">
    <property type="protein sequence ID" value="KON31320.1"/>
    <property type="molecule type" value="Genomic_DNA"/>
</dbReference>
<sequence>MSEIRIFRVTGEIRKPQQLETMRFKKEIAASKGEHALERIYADLGSRHRAKRHQIVILAIEELEAGGEASAEGAEG</sequence>
<keyword evidence="3" id="KW-0694">RNA-binding</keyword>
<keyword evidence="2 3" id="KW-0687">Ribonucleoprotein</keyword>
<evidence type="ECO:0000313" key="6">
    <source>
        <dbReference type="Proteomes" id="UP000037210"/>
    </source>
</evidence>
<dbReference type="Proteomes" id="UP000037210">
    <property type="component" value="Unassembled WGS sequence"/>
</dbReference>
<dbReference type="GO" id="GO:1990904">
    <property type="term" value="C:ribonucleoprotein complex"/>
    <property type="evidence" value="ECO:0007669"/>
    <property type="project" value="UniProtKB-KW"/>
</dbReference>
<accession>A0A0M0BSG5</accession>
<evidence type="ECO:0000313" key="5">
    <source>
        <dbReference type="EMBL" id="KON31320.1"/>
    </source>
</evidence>
<dbReference type="SUPFAM" id="SSF160374">
    <property type="entry name" value="RplX-like"/>
    <property type="match status" value="1"/>
</dbReference>